<keyword evidence="1 4" id="KW-0732">Signal</keyword>
<name>A0AAV2WKP6_MYCNE</name>
<feature type="region of interest" description="Disordered" evidence="3">
    <location>
        <begin position="179"/>
        <end position="201"/>
    </location>
</feature>
<dbReference type="InterPro" id="IPR058644">
    <property type="entry name" value="Mtb12-like_C"/>
</dbReference>
<dbReference type="Pfam" id="PF26580">
    <property type="entry name" value="Mtb12_C"/>
    <property type="match status" value="1"/>
</dbReference>
<protein>
    <submittedName>
        <fullName evidence="6">LppK protein</fullName>
    </submittedName>
</protein>
<evidence type="ECO:0000256" key="4">
    <source>
        <dbReference type="SAM" id="SignalP"/>
    </source>
</evidence>
<feature type="region of interest" description="Disordered" evidence="3">
    <location>
        <begin position="33"/>
        <end position="58"/>
    </location>
</feature>
<gene>
    <name evidence="6" type="primary">lppK</name>
    <name evidence="6" type="ORF">BN1047_02196</name>
</gene>
<organism evidence="6 7">
    <name type="scientific">Mycolicibacterium neoaurum</name>
    <name type="common">Mycobacterium neoaurum</name>
    <dbReference type="NCBI Taxonomy" id="1795"/>
    <lineage>
        <taxon>Bacteria</taxon>
        <taxon>Bacillati</taxon>
        <taxon>Actinomycetota</taxon>
        <taxon>Actinomycetes</taxon>
        <taxon>Mycobacteriales</taxon>
        <taxon>Mycobacteriaceae</taxon>
        <taxon>Mycolicibacterium</taxon>
    </lineage>
</organism>
<dbReference type="AlphaFoldDB" id="A0AAV2WKP6"/>
<feature type="domain" description="Low molecular weight antigen MTB12-like C-terminal" evidence="5">
    <location>
        <begin position="61"/>
        <end position="189"/>
    </location>
</feature>
<dbReference type="RefSeq" id="WP_036460705.1">
    <property type="nucleotide sequence ID" value="NZ_FMZG01000004.1"/>
</dbReference>
<evidence type="ECO:0000313" key="6">
    <source>
        <dbReference type="EMBL" id="CDQ44318.1"/>
    </source>
</evidence>
<comment type="similarity">
    <text evidence="2">Belongs to the MTB12 family.</text>
</comment>
<reference evidence="6" key="1">
    <citation type="submission" date="2014-05" db="EMBL/GenBank/DDBJ databases">
        <authorList>
            <person name="Urmite Genomes"/>
        </authorList>
    </citation>
    <scope>NUCLEOTIDE SEQUENCE</scope>
    <source>
        <strain evidence="6">DSM 44074</strain>
    </source>
</reference>
<sequence>MRRIGGIPLLTKQALSAVTSVAALLLSGCADQPDRGTAAQSPAPAPISTSAMPFQPPAAALPAPEALTEVLGKLADPSIPGAQKVPLVQFATPEDAAALDRFAKATVDAGLAPLSFQAADLTWADGTGAGVRDPASGDAGDVVATVTVAPANPIPGAAPFTFPMQFTLHDGAWQLTRDTADQLLELQAQNPLPPAPPTPPR</sequence>
<feature type="signal peptide" evidence="4">
    <location>
        <begin position="1"/>
        <end position="22"/>
    </location>
</feature>
<dbReference type="Proteomes" id="UP000028864">
    <property type="component" value="Unassembled WGS sequence"/>
</dbReference>
<evidence type="ECO:0000256" key="2">
    <source>
        <dbReference type="ARBA" id="ARBA00093774"/>
    </source>
</evidence>
<dbReference type="EMBL" id="LK021338">
    <property type="protein sequence ID" value="CDQ44318.1"/>
    <property type="molecule type" value="Genomic_DNA"/>
</dbReference>
<evidence type="ECO:0000256" key="1">
    <source>
        <dbReference type="ARBA" id="ARBA00022729"/>
    </source>
</evidence>
<evidence type="ECO:0000313" key="7">
    <source>
        <dbReference type="Proteomes" id="UP000028864"/>
    </source>
</evidence>
<accession>A0AAV2WKP6</accession>
<dbReference type="PROSITE" id="PS51257">
    <property type="entry name" value="PROKAR_LIPOPROTEIN"/>
    <property type="match status" value="1"/>
</dbReference>
<proteinExistence type="inferred from homology"/>
<feature type="chain" id="PRO_5043988163" evidence="4">
    <location>
        <begin position="23"/>
        <end position="201"/>
    </location>
</feature>
<evidence type="ECO:0000259" key="5">
    <source>
        <dbReference type="Pfam" id="PF26580"/>
    </source>
</evidence>
<feature type="compositionally biased region" description="Pro residues" evidence="3">
    <location>
        <begin position="191"/>
        <end position="201"/>
    </location>
</feature>
<evidence type="ECO:0000256" key="3">
    <source>
        <dbReference type="SAM" id="MobiDB-lite"/>
    </source>
</evidence>
<reference evidence="6" key="2">
    <citation type="submission" date="2015-09" db="EMBL/GenBank/DDBJ databases">
        <title>Draft genome sequence of Mycobacterium neoaurum DSM 44074.</title>
        <authorList>
            <person name="Croce O."/>
            <person name="Robert C."/>
            <person name="Raoult D."/>
            <person name="Drancourt M."/>
        </authorList>
    </citation>
    <scope>NUCLEOTIDE SEQUENCE</scope>
    <source>
        <strain evidence="6">DSM 44074</strain>
    </source>
</reference>